<evidence type="ECO:0000256" key="2">
    <source>
        <dbReference type="SAM" id="Phobius"/>
    </source>
</evidence>
<gene>
    <name evidence="3" type="primary">spoIIIAG</name>
    <name evidence="3" type="ORF">GCM10007043_12420</name>
</gene>
<sequence>MGKSGWFPFGGGAGEGGKLTPLQWLILILCVGVGVMLVSNTLAIEKDTPPEPMARDAPAAAPGGGEPQTIKQLEEHYESQLREMLELVMGVSDVSVMVSLETSPEQVVQVNRDNRQQVIEEEDSRGGTRKTTDTTQRDQVVVVNQGSGEKPVVIKTRQPKVRGVLVVARGVENAQVKRWIVEAVQRVLDVPAHRISVLPKKP</sequence>
<evidence type="ECO:0000313" key="4">
    <source>
        <dbReference type="Proteomes" id="UP000637720"/>
    </source>
</evidence>
<dbReference type="Proteomes" id="UP000637720">
    <property type="component" value="Unassembled WGS sequence"/>
</dbReference>
<accession>A0A8J3BFC6</accession>
<dbReference type="EMBL" id="BMOF01000021">
    <property type="protein sequence ID" value="GGJ99853.1"/>
    <property type="molecule type" value="Genomic_DNA"/>
</dbReference>
<reference evidence="3" key="2">
    <citation type="submission" date="2020-09" db="EMBL/GenBank/DDBJ databases">
        <authorList>
            <person name="Sun Q."/>
            <person name="Ohkuma M."/>
        </authorList>
    </citation>
    <scope>NUCLEOTIDE SEQUENCE</scope>
    <source>
        <strain evidence="3">JCM 14719</strain>
    </source>
</reference>
<dbReference type="AlphaFoldDB" id="A0A8J3BFC6"/>
<dbReference type="InterPro" id="IPR014195">
    <property type="entry name" value="Spore_III_AG"/>
</dbReference>
<feature type="region of interest" description="Disordered" evidence="1">
    <location>
        <begin position="46"/>
        <end position="67"/>
    </location>
</feature>
<evidence type="ECO:0000313" key="3">
    <source>
        <dbReference type="EMBL" id="GGJ99853.1"/>
    </source>
</evidence>
<organism evidence="3 4">
    <name type="scientific">Calditerricola satsumensis</name>
    <dbReference type="NCBI Taxonomy" id="373054"/>
    <lineage>
        <taxon>Bacteria</taxon>
        <taxon>Bacillati</taxon>
        <taxon>Bacillota</taxon>
        <taxon>Bacilli</taxon>
        <taxon>Bacillales</taxon>
        <taxon>Bacillaceae</taxon>
        <taxon>Calditerricola</taxon>
    </lineage>
</organism>
<dbReference type="NCBIfam" id="TIGR02830">
    <property type="entry name" value="spore_III_AG"/>
    <property type="match status" value="1"/>
</dbReference>
<comment type="caution">
    <text evidence="3">The sequence shown here is derived from an EMBL/GenBank/DDBJ whole genome shotgun (WGS) entry which is preliminary data.</text>
</comment>
<keyword evidence="2" id="KW-0812">Transmembrane</keyword>
<protein>
    <submittedName>
        <fullName evidence="3">Stage III sporulation protein AG</fullName>
    </submittedName>
</protein>
<keyword evidence="4" id="KW-1185">Reference proteome</keyword>
<keyword evidence="2" id="KW-0472">Membrane</keyword>
<reference evidence="3" key="1">
    <citation type="journal article" date="2014" name="Int. J. Syst. Evol. Microbiol.">
        <title>Complete genome sequence of Corynebacterium casei LMG S-19264T (=DSM 44701T), isolated from a smear-ripened cheese.</title>
        <authorList>
            <consortium name="US DOE Joint Genome Institute (JGI-PGF)"/>
            <person name="Walter F."/>
            <person name="Albersmeier A."/>
            <person name="Kalinowski J."/>
            <person name="Ruckert C."/>
        </authorList>
    </citation>
    <scope>NUCLEOTIDE SEQUENCE</scope>
    <source>
        <strain evidence="3">JCM 14719</strain>
    </source>
</reference>
<keyword evidence="2" id="KW-1133">Transmembrane helix</keyword>
<proteinExistence type="predicted"/>
<evidence type="ECO:0000256" key="1">
    <source>
        <dbReference type="SAM" id="MobiDB-lite"/>
    </source>
</evidence>
<dbReference type="RefSeq" id="WP_229725744.1">
    <property type="nucleotide sequence ID" value="NZ_BMOF01000021.1"/>
</dbReference>
<feature type="transmembrane region" description="Helical" evidence="2">
    <location>
        <begin position="24"/>
        <end position="44"/>
    </location>
</feature>
<name>A0A8J3BFC6_9BACI</name>